<dbReference type="InterPro" id="IPR000727">
    <property type="entry name" value="T_SNARE_dom"/>
</dbReference>
<evidence type="ECO:0000256" key="19">
    <source>
        <dbReference type="ARBA" id="ARBA00040530"/>
    </source>
</evidence>
<dbReference type="SUPFAM" id="SSF53474">
    <property type="entry name" value="alpha/beta-Hydrolases"/>
    <property type="match status" value="1"/>
</dbReference>
<accession>A0A6B0R141</accession>
<dbReference type="GO" id="GO:0005886">
    <property type="term" value="C:plasma membrane"/>
    <property type="evidence" value="ECO:0007669"/>
    <property type="project" value="UniProtKB-SubCell"/>
</dbReference>
<evidence type="ECO:0000256" key="4">
    <source>
        <dbReference type="ARBA" id="ARBA00022448"/>
    </source>
</evidence>
<dbReference type="InterPro" id="IPR000073">
    <property type="entry name" value="AB_hydrolase_1"/>
</dbReference>
<evidence type="ECO:0000256" key="16">
    <source>
        <dbReference type="ARBA" id="ARBA00023136"/>
    </source>
</evidence>
<dbReference type="PRINTS" id="PR00111">
    <property type="entry name" value="ABHYDROLASE"/>
</dbReference>
<comment type="subcellular location">
    <subcellularLocation>
        <location evidence="2">Cell membrane</location>
    </subcellularLocation>
    <subcellularLocation>
        <location evidence="1">Cytoplasmic vesicle</location>
        <location evidence="1">Secretory vesicle</location>
        <location evidence="1">Synaptic vesicle membrane</location>
        <topology evidence="1">Single-pass type IV membrane protein</topology>
    </subcellularLocation>
    <subcellularLocation>
        <location evidence="18">Synapse</location>
        <location evidence="18">Synaptosome</location>
    </subcellularLocation>
</comment>
<dbReference type="GO" id="GO:0000149">
    <property type="term" value="F:SNARE binding"/>
    <property type="evidence" value="ECO:0007669"/>
    <property type="project" value="TreeGrafter"/>
</dbReference>
<dbReference type="PROSITE" id="PS50192">
    <property type="entry name" value="T_SNARE"/>
    <property type="match status" value="1"/>
</dbReference>
<dbReference type="InterPro" id="IPR010989">
    <property type="entry name" value="SNARE"/>
</dbReference>
<evidence type="ECO:0000256" key="18">
    <source>
        <dbReference type="ARBA" id="ARBA00034102"/>
    </source>
</evidence>
<evidence type="ECO:0000256" key="2">
    <source>
        <dbReference type="ARBA" id="ARBA00004236"/>
    </source>
</evidence>
<evidence type="ECO:0000256" key="15">
    <source>
        <dbReference type="ARBA" id="ARBA00023054"/>
    </source>
</evidence>
<reference evidence="25" key="1">
    <citation type="submission" date="2019-10" db="EMBL/GenBank/DDBJ databases">
        <title>The sequence and de novo assembly of the wild yak genome.</title>
        <authorList>
            <person name="Liu Y."/>
        </authorList>
    </citation>
    <scope>NUCLEOTIDE SEQUENCE [LARGE SCALE GENOMIC DNA]</scope>
    <source>
        <strain evidence="25">WY2019</strain>
    </source>
</reference>
<evidence type="ECO:0000256" key="1">
    <source>
        <dbReference type="ARBA" id="ARBA00004143"/>
    </source>
</evidence>
<evidence type="ECO:0000313" key="25">
    <source>
        <dbReference type="EMBL" id="MXQ82661.1"/>
    </source>
</evidence>
<dbReference type="GO" id="GO:0048278">
    <property type="term" value="P:vesicle docking"/>
    <property type="evidence" value="ECO:0007669"/>
    <property type="project" value="TreeGrafter"/>
</dbReference>
<dbReference type="SUPFAM" id="SSF47661">
    <property type="entry name" value="t-snare proteins"/>
    <property type="match status" value="1"/>
</dbReference>
<keyword evidence="7" id="KW-1017">Isopeptide bond</keyword>
<dbReference type="GO" id="GO:0006886">
    <property type="term" value="P:intracellular protein transport"/>
    <property type="evidence" value="ECO:0007669"/>
    <property type="project" value="InterPro"/>
</dbReference>
<dbReference type="GO" id="GO:0043005">
    <property type="term" value="C:neuron projection"/>
    <property type="evidence" value="ECO:0007669"/>
    <property type="project" value="UniProtKB-KW"/>
</dbReference>
<dbReference type="AlphaFoldDB" id="A0A6B0R141"/>
<dbReference type="SMART" id="SM00503">
    <property type="entry name" value="SynN"/>
    <property type="match status" value="1"/>
</dbReference>
<dbReference type="GO" id="GO:0006887">
    <property type="term" value="P:exocytosis"/>
    <property type="evidence" value="ECO:0007669"/>
    <property type="project" value="UniProtKB-KW"/>
</dbReference>
<keyword evidence="11" id="KW-0532">Neurotransmitter transport</keyword>
<sequence length="477" mass="53449">MLRWTRAWTAPYRGIGLSNSSFSRLPIAPSSSQGGTEPRPVRLSYKLLDGEAASPALVFLHGLFGSKTNFNFVAKALAQQTGRRVLTVDARNHGESSHSPDMSYEAMSKDLQDLLPHLGLVPCVLIGHSMGGRTAMLLALQRPELVERLIAVDISQVETTSSSNFPNYIAAMRAVDMANEASLSGARKLADERLRSVIQAKDSDDDDDVTVTVDRDRFMDEFFEQVEEIRGFIDKISENVEEVKRKHSAILASPNPDEKTKEELEELMSDIKKTANKVRSKLKSIEQSIEQEEGLNRSSADLRIRKTQHSTLSRKFVEVMSEYNATQSDYRERCKGRIQRQLEITGRTTTSEELEDMLESGNPAIFASGIIMDSSISKQALSEIETRHSEIIKLENSIRELHDMFMDMAMLVESQGEMIDRIEYNVEHSVDYVERAVSDTKKAVKYQSKARRKKIMIVICCVVLGIVIASTFGGIFG</sequence>
<dbReference type="Pfam" id="PF00804">
    <property type="entry name" value="Syntaxin"/>
    <property type="match status" value="1"/>
</dbReference>
<dbReference type="Pfam" id="PF05739">
    <property type="entry name" value="SNARE"/>
    <property type="match status" value="1"/>
</dbReference>
<evidence type="ECO:0000256" key="12">
    <source>
        <dbReference type="ARBA" id="ARBA00022843"/>
    </source>
</evidence>
<dbReference type="Gene3D" id="1.20.5.110">
    <property type="match status" value="1"/>
</dbReference>
<dbReference type="CDD" id="cd00179">
    <property type="entry name" value="SynN"/>
    <property type="match status" value="1"/>
</dbReference>
<dbReference type="EMBL" id="VBQZ03000013">
    <property type="protein sequence ID" value="MXQ82661.1"/>
    <property type="molecule type" value="Genomic_DNA"/>
</dbReference>
<evidence type="ECO:0000256" key="8">
    <source>
        <dbReference type="ARBA" id="ARBA00022553"/>
    </source>
</evidence>
<evidence type="ECO:0000256" key="11">
    <source>
        <dbReference type="ARBA" id="ARBA00022775"/>
    </source>
</evidence>
<evidence type="ECO:0000256" key="6">
    <source>
        <dbReference type="ARBA" id="ARBA00022483"/>
    </source>
</evidence>
<keyword evidence="17" id="KW-0968">Cytoplasmic vesicle</keyword>
<keyword evidence="16 23" id="KW-0472">Membrane</keyword>
<comment type="similarity">
    <text evidence="3 21">Belongs to the syntaxin family.</text>
</comment>
<evidence type="ECO:0000256" key="17">
    <source>
        <dbReference type="ARBA" id="ARBA00023329"/>
    </source>
</evidence>
<dbReference type="Gene3D" id="3.40.50.1820">
    <property type="entry name" value="alpha/beta hydrolase"/>
    <property type="match status" value="1"/>
</dbReference>
<evidence type="ECO:0000313" key="26">
    <source>
        <dbReference type="Proteomes" id="UP000322234"/>
    </source>
</evidence>
<evidence type="ECO:0000256" key="3">
    <source>
        <dbReference type="ARBA" id="ARBA00009063"/>
    </source>
</evidence>
<evidence type="ECO:0000256" key="20">
    <source>
        <dbReference type="ARBA" id="ARBA00046172"/>
    </source>
</evidence>
<evidence type="ECO:0000256" key="13">
    <source>
        <dbReference type="ARBA" id="ARBA00022989"/>
    </source>
</evidence>
<keyword evidence="10 23" id="KW-0812">Transmembrane</keyword>
<keyword evidence="14" id="KW-0770">Synapse</keyword>
<keyword evidence="13 23" id="KW-1133">Transmembrane helix</keyword>
<feature type="transmembrane region" description="Helical" evidence="23">
    <location>
        <begin position="455"/>
        <end position="476"/>
    </location>
</feature>
<organism evidence="25 26">
    <name type="scientific">Bos mutus</name>
    <name type="common">wild yak</name>
    <dbReference type="NCBI Taxonomy" id="72004"/>
    <lineage>
        <taxon>Eukaryota</taxon>
        <taxon>Metazoa</taxon>
        <taxon>Chordata</taxon>
        <taxon>Craniata</taxon>
        <taxon>Vertebrata</taxon>
        <taxon>Euteleostomi</taxon>
        <taxon>Mammalia</taxon>
        <taxon>Eutheria</taxon>
        <taxon>Laurasiatheria</taxon>
        <taxon>Artiodactyla</taxon>
        <taxon>Ruminantia</taxon>
        <taxon>Pecora</taxon>
        <taxon>Bovidae</taxon>
        <taxon>Bovinae</taxon>
        <taxon>Bos</taxon>
    </lineage>
</organism>
<gene>
    <name evidence="25" type="ORF">E5288_WYG009710</name>
</gene>
<keyword evidence="15 22" id="KW-0175">Coiled coil</keyword>
<dbReference type="GO" id="GO:0005484">
    <property type="term" value="F:SNAP receptor activity"/>
    <property type="evidence" value="ECO:0007669"/>
    <property type="project" value="InterPro"/>
</dbReference>
<dbReference type="CDD" id="cd15880">
    <property type="entry name" value="SNARE_syntaxin1"/>
    <property type="match status" value="1"/>
</dbReference>
<keyword evidence="5" id="KW-1003">Cell membrane</keyword>
<comment type="function">
    <text evidence="20">Plays an essential role in hormone and neurotransmitter calcium-dependent exocytosis and endocytosis. Part of the SNARE (Soluble NSF Attachment Receptor) complex composed of SNAP25, STX1A and VAMP2 which mediates the fusion of synaptic vesicles with the presynaptic plasma membrane. STX1A and SNAP25 are localized on the plasma membrane while VAMP2 resides in synaptic vesicles. The pairing of the three SNAREs from the N-terminal SNARE motifs to the C-terminal anchors leads to the formation of the SNARE complex, which brings membranes into close proximity and results in final fusion. Participates in the calcium-dependent regulation of acrosomal exocytosis in sperm. Also plays an important role in the exocytosis of hormones such as insulin or glucagon-like peptide 1 (GLP-1).</text>
</comment>
<keyword evidence="12" id="KW-0832">Ubl conjugation</keyword>
<protein>
    <recommendedName>
        <fullName evidence="19">Syntaxin-1A</fullName>
    </recommendedName>
</protein>
<dbReference type="Gene3D" id="1.20.58.70">
    <property type="match status" value="1"/>
</dbReference>
<evidence type="ECO:0000256" key="21">
    <source>
        <dbReference type="RuleBase" id="RU003858"/>
    </source>
</evidence>
<dbReference type="GO" id="GO:0031201">
    <property type="term" value="C:SNARE complex"/>
    <property type="evidence" value="ECO:0007669"/>
    <property type="project" value="TreeGrafter"/>
</dbReference>
<comment type="caution">
    <text evidence="25">The sequence shown here is derived from an EMBL/GenBank/DDBJ whole genome shotgun (WGS) entry which is preliminary data.</text>
</comment>
<evidence type="ECO:0000256" key="9">
    <source>
        <dbReference type="ARBA" id="ARBA00022599"/>
    </source>
</evidence>
<dbReference type="InterPro" id="IPR006012">
    <property type="entry name" value="Syntaxin/epimorphin_CS"/>
</dbReference>
<keyword evidence="26" id="KW-1185">Reference proteome</keyword>
<evidence type="ECO:0000256" key="14">
    <source>
        <dbReference type="ARBA" id="ARBA00023018"/>
    </source>
</evidence>
<dbReference type="PROSITE" id="PS00914">
    <property type="entry name" value="SYNTAXIN"/>
    <property type="match status" value="1"/>
</dbReference>
<dbReference type="FunFam" id="1.20.58.70:FF:000042">
    <property type="entry name" value="Syntaxin 11b, tandem duplicate 2"/>
    <property type="match status" value="1"/>
</dbReference>
<dbReference type="GO" id="GO:0030672">
    <property type="term" value="C:synaptic vesicle membrane"/>
    <property type="evidence" value="ECO:0007669"/>
    <property type="project" value="UniProtKB-SubCell"/>
</dbReference>
<dbReference type="GO" id="GO:0006906">
    <property type="term" value="P:vesicle fusion"/>
    <property type="evidence" value="ECO:0007669"/>
    <property type="project" value="TreeGrafter"/>
</dbReference>
<dbReference type="SMART" id="SM00397">
    <property type="entry name" value="t_SNARE"/>
    <property type="match status" value="1"/>
</dbReference>
<dbReference type="FunFam" id="1.20.5.110:FF:000005">
    <property type="entry name" value="Syntaxin 1B"/>
    <property type="match status" value="1"/>
</dbReference>
<keyword evidence="9" id="KW-0771">Synaptosome</keyword>
<dbReference type="PANTHER" id="PTHR19957">
    <property type="entry name" value="SYNTAXIN"/>
    <property type="match status" value="1"/>
</dbReference>
<dbReference type="Proteomes" id="UP000322234">
    <property type="component" value="Unassembled WGS sequence"/>
</dbReference>
<evidence type="ECO:0000256" key="22">
    <source>
        <dbReference type="SAM" id="Coils"/>
    </source>
</evidence>
<evidence type="ECO:0000256" key="23">
    <source>
        <dbReference type="SAM" id="Phobius"/>
    </source>
</evidence>
<keyword evidence="4" id="KW-0813">Transport</keyword>
<dbReference type="InterPro" id="IPR029058">
    <property type="entry name" value="AB_hydrolase_fold"/>
</dbReference>
<dbReference type="InterPro" id="IPR045242">
    <property type="entry name" value="Syntaxin"/>
</dbReference>
<dbReference type="Pfam" id="PF00561">
    <property type="entry name" value="Abhydrolase_1"/>
    <property type="match status" value="1"/>
</dbReference>
<feature type="coiled-coil region" evidence="22">
    <location>
        <begin position="257"/>
        <end position="295"/>
    </location>
</feature>
<evidence type="ECO:0000256" key="10">
    <source>
        <dbReference type="ARBA" id="ARBA00022692"/>
    </source>
</evidence>
<dbReference type="InterPro" id="IPR006011">
    <property type="entry name" value="Syntaxin_N"/>
</dbReference>
<keyword evidence="6" id="KW-0268">Exocytosis</keyword>
<evidence type="ECO:0000256" key="7">
    <source>
        <dbReference type="ARBA" id="ARBA00022499"/>
    </source>
</evidence>
<evidence type="ECO:0000256" key="5">
    <source>
        <dbReference type="ARBA" id="ARBA00022475"/>
    </source>
</evidence>
<keyword evidence="8" id="KW-0597">Phosphoprotein</keyword>
<dbReference type="GO" id="GO:0006836">
    <property type="term" value="P:neurotransmitter transport"/>
    <property type="evidence" value="ECO:0007669"/>
    <property type="project" value="UniProtKB-KW"/>
</dbReference>
<feature type="domain" description="T-SNARE coiled-coil homology" evidence="24">
    <location>
        <begin position="381"/>
        <end position="443"/>
    </location>
</feature>
<evidence type="ECO:0000259" key="24">
    <source>
        <dbReference type="PROSITE" id="PS50192"/>
    </source>
</evidence>
<proteinExistence type="inferred from homology"/>
<dbReference type="PANTHER" id="PTHR19957:SF84">
    <property type="entry name" value="SYNTAXIN-1A"/>
    <property type="match status" value="1"/>
</dbReference>
<name>A0A6B0R141_9CETA</name>